<name>A0A3T0DDA9_BREAU</name>
<evidence type="ECO:0000313" key="1">
    <source>
        <dbReference type="EMBL" id="AZT92928.1"/>
    </source>
</evidence>
<organism evidence="1 2">
    <name type="scientific">Brevibacterium aurantiacum</name>
    <dbReference type="NCBI Taxonomy" id="273384"/>
    <lineage>
        <taxon>Bacteria</taxon>
        <taxon>Bacillati</taxon>
        <taxon>Actinomycetota</taxon>
        <taxon>Actinomycetes</taxon>
        <taxon>Micrococcales</taxon>
        <taxon>Brevibacteriaceae</taxon>
        <taxon>Brevibacterium</taxon>
    </lineage>
</organism>
<reference evidence="1 2" key="2">
    <citation type="submission" date="2019-01" db="EMBL/GenBank/DDBJ databases">
        <title>Comparative genomic analysis of Brevibacterium aurantiacum sheds light on its evolution and its adaptation to smear-ripened cheeses.</title>
        <authorList>
            <person name="Moineau S."/>
        </authorList>
    </citation>
    <scope>NUCLEOTIDE SEQUENCE [LARGE SCALE GENOMIC DNA]</scope>
    <source>
        <strain evidence="1 2">SMQ-1417</strain>
    </source>
</reference>
<evidence type="ECO:0000313" key="2">
    <source>
        <dbReference type="Proteomes" id="UP000283000"/>
    </source>
</evidence>
<accession>A0A3T0DDA9</accession>
<gene>
    <name evidence="1" type="ORF">CXR23_07055</name>
</gene>
<dbReference type="EMBL" id="CP025330">
    <property type="protein sequence ID" value="AZT92928.1"/>
    <property type="molecule type" value="Genomic_DNA"/>
</dbReference>
<sequence length="174" mass="18440">MPLLFVDSRGIVELESGLVSVPAVLGHGHATDYVSNLSVRRNLALLGVISLVGLSGCGSAEVTPDAEYDSVAELTDVYLSSGVSDEECEEPNLGAVEKWGVESTPCGQHTVLAVYLTPEALDQSTSKEWNGPSVIPPDSSIITGPNWTIRTQTWNAPNVQEKFGGTVEQGSLQK</sequence>
<protein>
    <submittedName>
        <fullName evidence="1">Uncharacterized protein</fullName>
    </submittedName>
</protein>
<dbReference type="Proteomes" id="UP000283000">
    <property type="component" value="Chromosome"/>
</dbReference>
<proteinExistence type="predicted"/>
<dbReference type="AlphaFoldDB" id="A0A3T0DDA9"/>
<reference evidence="1 2" key="1">
    <citation type="submission" date="2017-12" db="EMBL/GenBank/DDBJ databases">
        <authorList>
            <person name="Levesque S."/>
        </authorList>
    </citation>
    <scope>NUCLEOTIDE SEQUENCE [LARGE SCALE GENOMIC DNA]</scope>
    <source>
        <strain evidence="1 2">SMQ-1417</strain>
    </source>
</reference>